<feature type="non-terminal residue" evidence="1">
    <location>
        <position position="1"/>
    </location>
</feature>
<organism evidence="1">
    <name type="scientific">marine sediment metagenome</name>
    <dbReference type="NCBI Taxonomy" id="412755"/>
    <lineage>
        <taxon>unclassified sequences</taxon>
        <taxon>metagenomes</taxon>
        <taxon>ecological metagenomes</taxon>
    </lineage>
</organism>
<dbReference type="AlphaFoldDB" id="X1QHT6"/>
<reference evidence="1" key="1">
    <citation type="journal article" date="2014" name="Front. Microbiol.">
        <title>High frequency of phylogenetically diverse reductive dehalogenase-homologous genes in deep subseafloor sedimentary metagenomes.</title>
        <authorList>
            <person name="Kawai M."/>
            <person name="Futagami T."/>
            <person name="Toyoda A."/>
            <person name="Takaki Y."/>
            <person name="Nishi S."/>
            <person name="Hori S."/>
            <person name="Arai W."/>
            <person name="Tsubouchi T."/>
            <person name="Morono Y."/>
            <person name="Uchiyama I."/>
            <person name="Ito T."/>
            <person name="Fujiyama A."/>
            <person name="Inagaki F."/>
            <person name="Takami H."/>
        </authorList>
    </citation>
    <scope>NUCLEOTIDE SEQUENCE</scope>
    <source>
        <strain evidence="1">Expedition CK06-06</strain>
    </source>
</reference>
<dbReference type="Gene3D" id="3.90.1140.10">
    <property type="entry name" value="Cyclic phosphodiesterase"/>
    <property type="match status" value="1"/>
</dbReference>
<name>X1QHT6_9ZZZZ</name>
<protein>
    <submittedName>
        <fullName evidence="1">Uncharacterized protein</fullName>
    </submittedName>
</protein>
<proteinExistence type="predicted"/>
<dbReference type="EMBL" id="BARV01045353">
    <property type="protein sequence ID" value="GAI68027.1"/>
    <property type="molecule type" value="Genomic_DNA"/>
</dbReference>
<comment type="caution">
    <text evidence="1">The sequence shown here is derived from an EMBL/GenBank/DDBJ whole genome shotgun (WGS) entry which is preliminary data.</text>
</comment>
<feature type="non-terminal residue" evidence="1">
    <location>
        <position position="57"/>
    </location>
</feature>
<evidence type="ECO:0000313" key="1">
    <source>
        <dbReference type="EMBL" id="GAI68027.1"/>
    </source>
</evidence>
<gene>
    <name evidence="1" type="ORF">S06H3_66493</name>
</gene>
<sequence>ISLEQIRLINLGLKEIINKSSPFIIKLSSDMGVFPSYKMPRIIWVGIKEGANELKKL</sequence>
<accession>X1QHT6</accession>